<reference evidence="1 2" key="1">
    <citation type="journal article" date="2016" name="Nat. Commun.">
        <title>Thousands of microbial genomes shed light on interconnected biogeochemical processes in an aquifer system.</title>
        <authorList>
            <person name="Anantharaman K."/>
            <person name="Brown C.T."/>
            <person name="Hug L.A."/>
            <person name="Sharon I."/>
            <person name="Castelle C.J."/>
            <person name="Probst A.J."/>
            <person name="Thomas B.C."/>
            <person name="Singh A."/>
            <person name="Wilkins M.J."/>
            <person name="Karaoz U."/>
            <person name="Brodie E.L."/>
            <person name="Williams K.H."/>
            <person name="Hubbard S.S."/>
            <person name="Banfield J.F."/>
        </authorList>
    </citation>
    <scope>NUCLEOTIDE SEQUENCE [LARGE SCALE GENOMIC DNA]</scope>
</reference>
<comment type="caution">
    <text evidence="1">The sequence shown here is derived from an EMBL/GenBank/DDBJ whole genome shotgun (WGS) entry which is preliminary data.</text>
</comment>
<sequence length="87" mass="10053">MHDNCVLESLASDLKRVALGLHRGSNIMADRFLDEALKRKSEIEMKNLSPYIQNLLKRLSKNIDAEDALMYSTIIQNYTRYKKSSSF</sequence>
<organism evidence="1 2">
    <name type="scientific">Candidatus Roizmanbacteria bacterium RIFCSPHIGHO2_12_FULL_42_10</name>
    <dbReference type="NCBI Taxonomy" id="1802053"/>
    <lineage>
        <taxon>Bacteria</taxon>
        <taxon>Candidatus Roizmaniibacteriota</taxon>
    </lineage>
</organism>
<accession>A0A1F7I2Y9</accession>
<dbReference type="EMBL" id="MGAD01000039">
    <property type="protein sequence ID" value="OGK37748.1"/>
    <property type="molecule type" value="Genomic_DNA"/>
</dbReference>
<dbReference type="AlphaFoldDB" id="A0A1F7I2Y9"/>
<evidence type="ECO:0000313" key="1">
    <source>
        <dbReference type="EMBL" id="OGK37748.1"/>
    </source>
</evidence>
<evidence type="ECO:0000313" key="2">
    <source>
        <dbReference type="Proteomes" id="UP000178076"/>
    </source>
</evidence>
<dbReference type="Proteomes" id="UP000178076">
    <property type="component" value="Unassembled WGS sequence"/>
</dbReference>
<gene>
    <name evidence="1" type="ORF">A3F32_00855</name>
</gene>
<proteinExistence type="predicted"/>
<name>A0A1F7I2Y9_9BACT</name>
<protein>
    <submittedName>
        <fullName evidence="1">Uncharacterized protein</fullName>
    </submittedName>
</protein>